<reference evidence="1" key="1">
    <citation type="submission" date="2016-12" db="EMBL/GenBank/DDBJ databases">
        <authorList>
            <person name="Moulin L."/>
        </authorList>
    </citation>
    <scope>NUCLEOTIDE SEQUENCE [LARGE SCALE GENOMIC DNA]</scope>
    <source>
        <strain evidence="1">STM 7183</strain>
    </source>
</reference>
<accession>A0A1N7S026</accession>
<proteinExistence type="predicted"/>
<evidence type="ECO:0000313" key="2">
    <source>
        <dbReference type="Proteomes" id="UP000195569"/>
    </source>
</evidence>
<gene>
    <name evidence="1" type="ORF">BN2476_250017</name>
</gene>
<dbReference type="Proteomes" id="UP000195569">
    <property type="component" value="Unassembled WGS sequence"/>
</dbReference>
<comment type="caution">
    <text evidence="1">The sequence shown here is derived from an EMBL/GenBank/DDBJ whole genome shotgun (WGS) entry which is preliminary data.</text>
</comment>
<protein>
    <submittedName>
        <fullName evidence="1">Uncharacterized protein</fullName>
    </submittedName>
</protein>
<name>A0A1N7S026_9BURK</name>
<sequence length="237" mass="25971">MGIDDWLWMSDELGGYRPGRHVTGGNRALFCDARPHGHSSLARPADHAASRCAARACSCGDDRQRRRCRAHGRGAVDVSSARRDGHDPDLEFRRRNDSVGDQRAVLTTIVRVGDIACPVTALADLVVSSTLSEAIVGLLKSIRRRAGDCSPRLDEVRGCGSYKLCGFRRASLVARVFYRSVCRLALLPTPLAEIASCNTYWKARQISSKDIKNVEGICGAPRGSLTIHSVRRETDRV</sequence>
<dbReference type="AlphaFoldDB" id="A0A1N7S026"/>
<evidence type="ECO:0000313" key="1">
    <source>
        <dbReference type="EMBL" id="SIT40674.1"/>
    </source>
</evidence>
<keyword evidence="2" id="KW-1185">Reference proteome</keyword>
<dbReference type="EMBL" id="CYGY02000025">
    <property type="protein sequence ID" value="SIT40674.1"/>
    <property type="molecule type" value="Genomic_DNA"/>
</dbReference>
<organism evidence="1 2">
    <name type="scientific">Paraburkholderia piptadeniae</name>
    <dbReference type="NCBI Taxonomy" id="1701573"/>
    <lineage>
        <taxon>Bacteria</taxon>
        <taxon>Pseudomonadati</taxon>
        <taxon>Pseudomonadota</taxon>
        <taxon>Betaproteobacteria</taxon>
        <taxon>Burkholderiales</taxon>
        <taxon>Burkholderiaceae</taxon>
        <taxon>Paraburkholderia</taxon>
    </lineage>
</organism>